<dbReference type="InterPro" id="IPR050644">
    <property type="entry name" value="PG_Glycine_Bridge_Synth"/>
</dbReference>
<name>A0ABS8PC32_9PSEU</name>
<evidence type="ECO:0000313" key="3">
    <source>
        <dbReference type="EMBL" id="MCD2195818.1"/>
    </source>
</evidence>
<protein>
    <submittedName>
        <fullName evidence="3">GNAT family N-acetyltransferase</fullName>
    </submittedName>
</protein>
<dbReference type="Proteomes" id="UP001199469">
    <property type="component" value="Unassembled WGS sequence"/>
</dbReference>
<gene>
    <name evidence="3" type="ORF">LQ327_20815</name>
</gene>
<proteinExistence type="predicted"/>
<comment type="caution">
    <text evidence="3">The sequence shown here is derived from an EMBL/GenBank/DDBJ whole genome shotgun (WGS) entry which is preliminary data.</text>
</comment>
<dbReference type="PANTHER" id="PTHR36174:SF1">
    <property type="entry name" value="LIPID II:GLYCINE GLYCYLTRANSFERASE"/>
    <property type="match status" value="1"/>
</dbReference>
<dbReference type="InterPro" id="IPR038740">
    <property type="entry name" value="BioF2-like_GNAT_dom"/>
</dbReference>
<reference evidence="3 4" key="1">
    <citation type="submission" date="2021-11" db="EMBL/GenBank/DDBJ databases">
        <title>Draft genome sequence of Actinomycetospora sp. SF1 isolated from the rhizosphere soil.</title>
        <authorList>
            <person name="Duangmal K."/>
            <person name="Chantavorakit T."/>
        </authorList>
    </citation>
    <scope>NUCLEOTIDE SEQUENCE [LARGE SCALE GENOMIC DNA]</scope>
    <source>
        <strain evidence="3 4">TBRC 5722</strain>
    </source>
</reference>
<dbReference type="PANTHER" id="PTHR36174">
    <property type="entry name" value="LIPID II:GLYCINE GLYCYLTRANSFERASE"/>
    <property type="match status" value="1"/>
</dbReference>
<feature type="region of interest" description="Disordered" evidence="1">
    <location>
        <begin position="1"/>
        <end position="26"/>
    </location>
</feature>
<dbReference type="Gene3D" id="3.40.630.30">
    <property type="match status" value="1"/>
</dbReference>
<evidence type="ECO:0000256" key="1">
    <source>
        <dbReference type="SAM" id="MobiDB-lite"/>
    </source>
</evidence>
<dbReference type="SUPFAM" id="SSF55729">
    <property type="entry name" value="Acyl-CoA N-acyltransferases (Nat)"/>
    <property type="match status" value="1"/>
</dbReference>
<dbReference type="Pfam" id="PF13480">
    <property type="entry name" value="Acetyltransf_6"/>
    <property type="match status" value="1"/>
</dbReference>
<keyword evidence="4" id="KW-1185">Reference proteome</keyword>
<organism evidence="3 4">
    <name type="scientific">Actinomycetospora endophytica</name>
    <dbReference type="NCBI Taxonomy" id="2291215"/>
    <lineage>
        <taxon>Bacteria</taxon>
        <taxon>Bacillati</taxon>
        <taxon>Actinomycetota</taxon>
        <taxon>Actinomycetes</taxon>
        <taxon>Pseudonocardiales</taxon>
        <taxon>Pseudonocardiaceae</taxon>
        <taxon>Actinomycetospora</taxon>
    </lineage>
</organism>
<sequence>MSTTLPSPVASGPVPEPPRTLDPRHDPRWAQWVGGGRGSLFSSPPWLRAVCRTYGFSAHARLVTGPDARTAGVAWVPVDDVRGPRRVTLPFSDRADPLPEDPELLRRLVADRPAALPWTLRALEPTAIRTLPGARITGRAAWHATTLDVDREGLEQRIHPQVRRNSRVAARRGVRVRRGTTLADLHALHALHVERRRERYRMLAPPVELFEELAAEFDLRDTMAVLLAEADGDVVAGALFLEWDGVLYYKFGASRAAALALRPNDALFLAGLHHALARGLRALDWGVSDLDQPGLVAYKRKWADDERRVAGVRLGPPPASTRVDALLGTVTALLTDPTVPEELTARAGRELYRYFC</sequence>
<dbReference type="InterPro" id="IPR016181">
    <property type="entry name" value="Acyl_CoA_acyltransferase"/>
</dbReference>
<dbReference type="EMBL" id="JAJNDB010000004">
    <property type="protein sequence ID" value="MCD2195818.1"/>
    <property type="molecule type" value="Genomic_DNA"/>
</dbReference>
<evidence type="ECO:0000313" key="4">
    <source>
        <dbReference type="Proteomes" id="UP001199469"/>
    </source>
</evidence>
<dbReference type="RefSeq" id="WP_230737300.1">
    <property type="nucleotide sequence ID" value="NZ_JAJNDB010000004.1"/>
</dbReference>
<accession>A0ABS8PC32</accession>
<evidence type="ECO:0000259" key="2">
    <source>
        <dbReference type="Pfam" id="PF13480"/>
    </source>
</evidence>
<feature type="domain" description="BioF2-like acetyltransferase" evidence="2">
    <location>
        <begin position="161"/>
        <end position="299"/>
    </location>
</feature>